<evidence type="ECO:0000256" key="10">
    <source>
        <dbReference type="ARBA" id="ARBA00023315"/>
    </source>
</evidence>
<keyword evidence="9" id="KW-0472">Membrane</keyword>
<dbReference type="PANTHER" id="PTHR12317">
    <property type="entry name" value="DIACYLGLYCEROL O-ACYLTRANSFERASE"/>
    <property type="match status" value="1"/>
</dbReference>
<dbReference type="InParanoid" id="A0A6I8P841"/>
<dbReference type="PANTHER" id="PTHR12317:SF12">
    <property type="entry name" value="ACYL-COA WAX ALCOHOL ACYLTRANSFERASE 2"/>
    <property type="match status" value="1"/>
</dbReference>
<evidence type="ECO:0000256" key="7">
    <source>
        <dbReference type="ARBA" id="ARBA00022989"/>
    </source>
</evidence>
<evidence type="ECO:0000256" key="1">
    <source>
        <dbReference type="ARBA" id="ARBA00004477"/>
    </source>
</evidence>
<keyword evidence="7" id="KW-1133">Transmembrane helix</keyword>
<evidence type="ECO:0000256" key="4">
    <source>
        <dbReference type="ARBA" id="ARBA00022679"/>
    </source>
</evidence>
<protein>
    <recommendedName>
        <fullName evidence="11">Acyltransferase</fullName>
        <ecNumber evidence="11">2.3.1.-</ecNumber>
    </recommendedName>
</protein>
<evidence type="ECO:0000256" key="5">
    <source>
        <dbReference type="ARBA" id="ARBA00022692"/>
    </source>
</evidence>
<sequence>MWASHLTFLCLSYPICKIGINWESHTGQPDYPVSTPELRALCTIVIFVNRSLQCITHTRSFAKVPGGTPQLGAGGDARGTPVPHLRSFLFLPRSCPRQMVKTHDLPPDRNYLLISHPHGLMAHSAFGLFGTEGGDFSRTFPGLKPRLLTLNIFFWIPVLRDYLMSVGICSVCEDSIDYLLSRGKGTMVVVVVGGLAECHYSLPGCSTLVLRNRRGFVRKALQHGVALVPCYSFGENDLYGQRCLRAGSWERRLQDRLRALGHVYPCAFYGSGLSPGSRGLLPFHRTVTAVVGAPLPLPRIQAPSEETVAHYHGLYVAALRRLFDQHKADYGLPDTQELTVV</sequence>
<dbReference type="InterPro" id="IPR007130">
    <property type="entry name" value="DAGAT"/>
</dbReference>
<keyword evidence="4 11" id="KW-0808">Transferase</keyword>
<evidence type="ECO:0000256" key="11">
    <source>
        <dbReference type="RuleBase" id="RU367023"/>
    </source>
</evidence>
<evidence type="ECO:0000256" key="6">
    <source>
        <dbReference type="ARBA" id="ARBA00022824"/>
    </source>
</evidence>
<organism evidence="13 14">
    <name type="scientific">Ornithorhynchus anatinus</name>
    <name type="common">Duckbill platypus</name>
    <dbReference type="NCBI Taxonomy" id="9258"/>
    <lineage>
        <taxon>Eukaryota</taxon>
        <taxon>Metazoa</taxon>
        <taxon>Chordata</taxon>
        <taxon>Craniata</taxon>
        <taxon>Vertebrata</taxon>
        <taxon>Euteleostomi</taxon>
        <taxon>Mammalia</taxon>
        <taxon>Monotremata</taxon>
        <taxon>Ornithorhynchidae</taxon>
        <taxon>Ornithorhynchus</taxon>
    </lineage>
</organism>
<accession>A0A6I8P841</accession>
<evidence type="ECO:0000256" key="12">
    <source>
        <dbReference type="SAM" id="SignalP"/>
    </source>
</evidence>
<keyword evidence="12" id="KW-0732">Signal</keyword>
<dbReference type="OMA" id="IMIANAH"/>
<feature type="chain" id="PRO_5026027598" description="Acyltransferase" evidence="12">
    <location>
        <begin position="20"/>
        <end position="341"/>
    </location>
</feature>
<reference evidence="13 14" key="1">
    <citation type="journal article" date="2008" name="Nature">
        <title>Genome analysis of the platypus reveals unique signatures of evolution.</title>
        <authorList>
            <person name="Warren W.C."/>
            <person name="Hillier L.W."/>
            <person name="Marshall Graves J.A."/>
            <person name="Birney E."/>
            <person name="Ponting C.P."/>
            <person name="Grutzner F."/>
            <person name="Belov K."/>
            <person name="Miller W."/>
            <person name="Clarke L."/>
            <person name="Chinwalla A.T."/>
            <person name="Yang S.P."/>
            <person name="Heger A."/>
            <person name="Locke D.P."/>
            <person name="Miethke P."/>
            <person name="Waters P.D."/>
            <person name="Veyrunes F."/>
            <person name="Fulton L."/>
            <person name="Fulton B."/>
            <person name="Graves T."/>
            <person name="Wallis J."/>
            <person name="Puente X.S."/>
            <person name="Lopez-Otin C."/>
            <person name="Ordonez G.R."/>
            <person name="Eichler E.E."/>
            <person name="Chen L."/>
            <person name="Cheng Z."/>
            <person name="Deakin J.E."/>
            <person name="Alsop A."/>
            <person name="Thompson K."/>
            <person name="Kirby P."/>
            <person name="Papenfuss A.T."/>
            <person name="Wakefield M.J."/>
            <person name="Olender T."/>
            <person name="Lancet D."/>
            <person name="Huttley G.A."/>
            <person name="Smit A.F."/>
            <person name="Pask A."/>
            <person name="Temple-Smith P."/>
            <person name="Batzer M.A."/>
            <person name="Walker J.A."/>
            <person name="Konkel M.K."/>
            <person name="Harris R.S."/>
            <person name="Whittington C.M."/>
            <person name="Wong E.S."/>
            <person name="Gemmell N.J."/>
            <person name="Buschiazzo E."/>
            <person name="Vargas Jentzsch I.M."/>
            <person name="Merkel A."/>
            <person name="Schmitz J."/>
            <person name="Zemann A."/>
            <person name="Churakov G."/>
            <person name="Kriegs J.O."/>
            <person name="Brosius J."/>
            <person name="Murchison E.P."/>
            <person name="Sachidanandam R."/>
            <person name="Smith C."/>
            <person name="Hannon G.J."/>
            <person name="Tsend-Ayush E."/>
            <person name="McMillan D."/>
            <person name="Attenborough R."/>
            <person name="Rens W."/>
            <person name="Ferguson-Smith M."/>
            <person name="Lefevre C.M."/>
            <person name="Sharp J.A."/>
            <person name="Nicholas K.R."/>
            <person name="Ray D.A."/>
            <person name="Kube M."/>
            <person name="Reinhardt R."/>
            <person name="Pringle T.H."/>
            <person name="Taylor J."/>
            <person name="Jones R.C."/>
            <person name="Nixon B."/>
            <person name="Dacheux J.L."/>
            <person name="Niwa H."/>
            <person name="Sekita Y."/>
            <person name="Huang X."/>
            <person name="Stark A."/>
            <person name="Kheradpour P."/>
            <person name="Kellis M."/>
            <person name="Flicek P."/>
            <person name="Chen Y."/>
            <person name="Webber C."/>
            <person name="Hardison R."/>
            <person name="Nelson J."/>
            <person name="Hallsworth-Pepin K."/>
            <person name="Delehaunty K."/>
            <person name="Markovic C."/>
            <person name="Minx P."/>
            <person name="Feng Y."/>
            <person name="Kremitzki C."/>
            <person name="Mitreva M."/>
            <person name="Glasscock J."/>
            <person name="Wylie T."/>
            <person name="Wohldmann P."/>
            <person name="Thiru P."/>
            <person name="Nhan M.N."/>
            <person name="Pohl C.S."/>
            <person name="Smith S.M."/>
            <person name="Hou S."/>
            <person name="Nefedov M."/>
            <person name="de Jong P.J."/>
            <person name="Renfree M.B."/>
            <person name="Mardis E.R."/>
            <person name="Wilson R.K."/>
        </authorList>
    </citation>
    <scope>NUCLEOTIDE SEQUENCE [LARGE SCALE GENOMIC DNA]</scope>
    <source>
        <strain evidence="13 14">Glennie</strain>
    </source>
</reference>
<dbReference type="Pfam" id="PF03982">
    <property type="entry name" value="DAGAT"/>
    <property type="match status" value="1"/>
</dbReference>
<dbReference type="Proteomes" id="UP000002279">
    <property type="component" value="Chromosome 14"/>
</dbReference>
<feature type="signal peptide" evidence="12">
    <location>
        <begin position="1"/>
        <end position="19"/>
    </location>
</feature>
<reference evidence="13" key="3">
    <citation type="submission" date="2025-09" db="UniProtKB">
        <authorList>
            <consortium name="Ensembl"/>
        </authorList>
    </citation>
    <scope>IDENTIFICATION</scope>
    <source>
        <strain evidence="13">Glennie</strain>
    </source>
</reference>
<dbReference type="GO" id="GO:0006629">
    <property type="term" value="P:lipid metabolic process"/>
    <property type="evidence" value="ECO:0000318"/>
    <property type="project" value="GO_Central"/>
</dbReference>
<keyword evidence="6 11" id="KW-0256">Endoplasmic reticulum</keyword>
<proteinExistence type="inferred from homology"/>
<dbReference type="GO" id="GO:0008374">
    <property type="term" value="F:O-acyltransferase activity"/>
    <property type="evidence" value="ECO:0000318"/>
    <property type="project" value="GO_Central"/>
</dbReference>
<dbReference type="EC" id="2.3.1.-" evidence="11"/>
<reference evidence="13" key="2">
    <citation type="submission" date="2025-08" db="UniProtKB">
        <authorList>
            <consortium name="Ensembl"/>
        </authorList>
    </citation>
    <scope>IDENTIFICATION</scope>
    <source>
        <strain evidence="13">Glennie</strain>
    </source>
</reference>
<keyword evidence="14" id="KW-1185">Reference proteome</keyword>
<evidence type="ECO:0000313" key="14">
    <source>
        <dbReference type="Proteomes" id="UP000002279"/>
    </source>
</evidence>
<keyword evidence="10" id="KW-0012">Acyltransferase</keyword>
<evidence type="ECO:0000256" key="2">
    <source>
        <dbReference type="ARBA" id="ARBA00005420"/>
    </source>
</evidence>
<keyword evidence="5" id="KW-0812">Transmembrane</keyword>
<name>A0A6I8P841_ORNAN</name>
<dbReference type="GeneTree" id="ENSGT01030000234582"/>
<evidence type="ECO:0000256" key="3">
    <source>
        <dbReference type="ARBA" id="ARBA00022516"/>
    </source>
</evidence>
<dbReference type="AlphaFoldDB" id="A0A6I8P841"/>
<keyword evidence="8" id="KW-0443">Lipid metabolism</keyword>
<evidence type="ECO:0000256" key="9">
    <source>
        <dbReference type="ARBA" id="ARBA00023136"/>
    </source>
</evidence>
<comment type="similarity">
    <text evidence="2 11">Belongs to the diacylglycerol acyltransferase family.</text>
</comment>
<dbReference type="Ensembl" id="ENSOANT00000063423.1">
    <property type="protein sequence ID" value="ENSOANP00000050382.1"/>
    <property type="gene ID" value="ENSOANG00000036306.1"/>
</dbReference>
<dbReference type="GO" id="GO:0005789">
    <property type="term" value="C:endoplasmic reticulum membrane"/>
    <property type="evidence" value="ECO:0000318"/>
    <property type="project" value="GO_Central"/>
</dbReference>
<keyword evidence="3" id="KW-0444">Lipid biosynthesis</keyword>
<evidence type="ECO:0000313" key="13">
    <source>
        <dbReference type="Ensembl" id="ENSOANP00000050382.1"/>
    </source>
</evidence>
<dbReference type="CDD" id="cd07987">
    <property type="entry name" value="LPLAT_MGAT-like"/>
    <property type="match status" value="1"/>
</dbReference>
<comment type="subcellular location">
    <subcellularLocation>
        <location evidence="1 11">Endoplasmic reticulum membrane</location>
        <topology evidence="1 11">Multi-pass membrane protein</topology>
    </subcellularLocation>
</comment>
<evidence type="ECO:0000256" key="8">
    <source>
        <dbReference type="ARBA" id="ARBA00023098"/>
    </source>
</evidence>
<dbReference type="Bgee" id="ENSOANG00000036306">
    <property type="expression patterns" value="Expressed in cerebellum"/>
</dbReference>